<evidence type="ECO:0000259" key="5">
    <source>
        <dbReference type="Pfam" id="PF24883"/>
    </source>
</evidence>
<keyword evidence="2" id="KW-0677">Repeat</keyword>
<comment type="caution">
    <text evidence="6">The sequence shown here is derived from an EMBL/GenBank/DDBJ whole genome shotgun (WGS) entry which is preliminary data.</text>
</comment>
<evidence type="ECO:0000256" key="1">
    <source>
        <dbReference type="ARBA" id="ARBA00007920"/>
    </source>
</evidence>
<evidence type="ECO:0000313" key="6">
    <source>
        <dbReference type="EMBL" id="KAF2968646.1"/>
    </source>
</evidence>
<dbReference type="InterPro" id="IPR027417">
    <property type="entry name" value="P-loop_NTPase"/>
</dbReference>
<dbReference type="InterPro" id="IPR029058">
    <property type="entry name" value="AB_hydrolase_fold"/>
</dbReference>
<feature type="domain" description="DUF676" evidence="4">
    <location>
        <begin position="24"/>
        <end position="149"/>
    </location>
</feature>
<dbReference type="Gene3D" id="3.40.50.300">
    <property type="entry name" value="P-loop containing nucleotide triphosphate hydrolases"/>
    <property type="match status" value="1"/>
</dbReference>
<organism evidence="6 7">
    <name type="scientific">Xylaria multiplex</name>
    <dbReference type="NCBI Taxonomy" id="323545"/>
    <lineage>
        <taxon>Eukaryota</taxon>
        <taxon>Fungi</taxon>
        <taxon>Dikarya</taxon>
        <taxon>Ascomycota</taxon>
        <taxon>Pezizomycotina</taxon>
        <taxon>Sordariomycetes</taxon>
        <taxon>Xylariomycetidae</taxon>
        <taxon>Xylariales</taxon>
        <taxon>Xylariaceae</taxon>
        <taxon>Xylaria</taxon>
    </lineage>
</organism>
<dbReference type="SUPFAM" id="SSF53474">
    <property type="entry name" value="alpha/beta-Hydrolases"/>
    <property type="match status" value="1"/>
</dbReference>
<comment type="similarity">
    <text evidence="1">Belongs to the putative lipase ROG1 family.</text>
</comment>
<dbReference type="InterPro" id="IPR056884">
    <property type="entry name" value="NPHP3-like_N"/>
</dbReference>
<reference evidence="6 7" key="1">
    <citation type="submission" date="2019-12" db="EMBL/GenBank/DDBJ databases">
        <title>Draft genome sequence of the ascomycete Xylaria multiplex DSM 110363.</title>
        <authorList>
            <person name="Buettner E."/>
            <person name="Kellner H."/>
        </authorList>
    </citation>
    <scope>NUCLEOTIDE SEQUENCE [LARGE SCALE GENOMIC DNA]</scope>
    <source>
        <strain evidence="6 7">DSM 110363</strain>
    </source>
</reference>
<dbReference type="EMBL" id="WUBL01000047">
    <property type="protein sequence ID" value="KAF2968646.1"/>
    <property type="molecule type" value="Genomic_DNA"/>
</dbReference>
<dbReference type="AlphaFoldDB" id="A0A7C8IP35"/>
<dbReference type="Pfam" id="PF24883">
    <property type="entry name" value="NPHP3_N"/>
    <property type="match status" value="1"/>
</dbReference>
<proteinExistence type="inferred from homology"/>
<keyword evidence="7" id="KW-1185">Reference proteome</keyword>
<gene>
    <name evidence="6" type="ORF">GQX73_g4896</name>
</gene>
<name>A0A7C8IP35_9PEZI</name>
<keyword evidence="3" id="KW-0175">Coiled coil</keyword>
<dbReference type="Proteomes" id="UP000481858">
    <property type="component" value="Unassembled WGS sequence"/>
</dbReference>
<feature type="domain" description="Nephrocystin 3-like N-terminal" evidence="5">
    <location>
        <begin position="315"/>
        <end position="402"/>
    </location>
</feature>
<dbReference type="SUPFAM" id="SSF52540">
    <property type="entry name" value="P-loop containing nucleoside triphosphate hydrolases"/>
    <property type="match status" value="1"/>
</dbReference>
<evidence type="ECO:0000256" key="2">
    <source>
        <dbReference type="ARBA" id="ARBA00022737"/>
    </source>
</evidence>
<protein>
    <submittedName>
        <fullName evidence="6">Uncharacterized protein</fullName>
    </submittedName>
</protein>
<accession>A0A7C8IP35</accession>
<dbReference type="Gene3D" id="3.40.50.1820">
    <property type="entry name" value="alpha/beta hydrolase"/>
    <property type="match status" value="1"/>
</dbReference>
<sequence>MRLHELYPCLDPRTSDSSDIDIDVVLVHGLRGHHTGTWKAKDNTVWPKDLLPKHLHEIKIDIRVLSFEYGVSIKGTTSKAGIDDAAQNLLQYLIDQRDDPGTQWRPIVFVGHSLGGVIIKRAIQLAYIDPAFKSIKNTTLGVMYFATPHNMSQEEFSSFLVDVLECNRPKMEFFPTKQIQPTQEMVDEMKRNPKLFKFISDDFIYLHNKLGSRTFQEGNETALLGRVVVGREQGKFGIGTENAAMISGDHLGLCKFGRGKLEDARFRVVWKGIEKMIKESPKQKKLAKERTKALDSLCSDELCQSMMAKKPMAKSGEWIFERAEFTAWLSQKSGKQGLWVLGRPGCGKSYLAKNIVDKLRGQGDPVVCAFLCEPSPTNLDVWQLLSEILQQALDIEPELHHNQPSLKGSEVRGLLTEAYRRVPTRPIHKSHPAENNVWGLLAATLRQVLEIAPELVTDILKRVWKGDKPPDGWTPDFKALWLEAMAKALEKYRIIAIIDGFDKMERKCQEAFLETLEQLKKELQARGKASRTRRKASPAPQDLRLLLFSNRYSNLYSDSEKYGFAQYAIETKDIGADITTTVSRRLEVLQKIHKYPEESKIPDKIRETVPKAANGIYLRAELILGGLKHSSYSEDGLHELLDTPPKDTAGLYDHLFGKIWAQEEYRRSIKQVLSWVTFQQEGLNPAELSVGRALQRARQNTDGGNVSYEQVREFLDDNTELWVHRFCGHLIKFESGRFQLVHPSLRKYLTTKPDELHKEYGDDVELPNHADSFMDEAENHRVLGNLCATYLAMPFFDQPLHPKCKDWHTWQAGVKERMKKYPFLRYAALHWSEHLKLARDLSVPRSNIREGKVDVKRRRLLEDRKEGHAKSWAEVGCYFHDWHKDKYPELCSFEEKIKHRPSPPDKKQLAEQQQAASNREHWLVWGARKIVDRFELDKNATA</sequence>
<feature type="coiled-coil region" evidence="3">
    <location>
        <begin position="506"/>
        <end position="533"/>
    </location>
</feature>
<dbReference type="PANTHER" id="PTHR10039:SF16">
    <property type="entry name" value="GPI INOSITOL-DEACYLASE"/>
    <property type="match status" value="1"/>
</dbReference>
<dbReference type="Pfam" id="PF05057">
    <property type="entry name" value="DUF676"/>
    <property type="match status" value="1"/>
</dbReference>
<evidence type="ECO:0000259" key="4">
    <source>
        <dbReference type="Pfam" id="PF05057"/>
    </source>
</evidence>
<dbReference type="PANTHER" id="PTHR10039">
    <property type="entry name" value="AMELOGENIN"/>
    <property type="match status" value="1"/>
</dbReference>
<dbReference type="InterPro" id="IPR007751">
    <property type="entry name" value="DUF676_lipase-like"/>
</dbReference>
<evidence type="ECO:0000256" key="3">
    <source>
        <dbReference type="SAM" id="Coils"/>
    </source>
</evidence>
<evidence type="ECO:0000313" key="7">
    <source>
        <dbReference type="Proteomes" id="UP000481858"/>
    </source>
</evidence>
<dbReference type="InParanoid" id="A0A7C8IP35"/>
<dbReference type="OrthoDB" id="5967843at2759"/>